<proteinExistence type="predicted"/>
<dbReference type="InterPro" id="IPR037522">
    <property type="entry name" value="HD_GYP_dom"/>
</dbReference>
<dbReference type="PANTHER" id="PTHR45228">
    <property type="entry name" value="CYCLIC DI-GMP PHOSPHODIESTERASE TM_0186-RELATED"/>
    <property type="match status" value="1"/>
</dbReference>
<feature type="domain" description="HD-GYP" evidence="1">
    <location>
        <begin position="1"/>
        <end position="79"/>
    </location>
</feature>
<comment type="caution">
    <text evidence="2">The sequence shown here is derived from an EMBL/GenBank/DDBJ whole genome shotgun (WGS) entry which is preliminary data.</text>
</comment>
<dbReference type="SUPFAM" id="SSF109604">
    <property type="entry name" value="HD-domain/PDEase-like"/>
    <property type="match status" value="1"/>
</dbReference>
<name>X0VN51_9ZZZZ</name>
<evidence type="ECO:0000313" key="2">
    <source>
        <dbReference type="EMBL" id="GAG12582.1"/>
    </source>
</evidence>
<gene>
    <name evidence="2" type="ORF">S01H1_33671</name>
</gene>
<dbReference type="Gene3D" id="1.10.3210.10">
    <property type="entry name" value="Hypothetical protein af1432"/>
    <property type="match status" value="1"/>
</dbReference>
<dbReference type="PROSITE" id="PS51832">
    <property type="entry name" value="HD_GYP"/>
    <property type="match status" value="1"/>
</dbReference>
<organism evidence="2">
    <name type="scientific">marine sediment metagenome</name>
    <dbReference type="NCBI Taxonomy" id="412755"/>
    <lineage>
        <taxon>unclassified sequences</taxon>
        <taxon>metagenomes</taxon>
        <taxon>ecological metagenomes</taxon>
    </lineage>
</organism>
<accession>X0VN51</accession>
<dbReference type="AlphaFoldDB" id="X0VN51"/>
<dbReference type="InterPro" id="IPR052020">
    <property type="entry name" value="Cyclic_di-GMP/3'3'-cGAMP_PDE"/>
</dbReference>
<evidence type="ECO:0000259" key="1">
    <source>
        <dbReference type="PROSITE" id="PS51832"/>
    </source>
</evidence>
<dbReference type="Pfam" id="PF13487">
    <property type="entry name" value="HD_5"/>
    <property type="match status" value="1"/>
</dbReference>
<dbReference type="EMBL" id="BARS01020914">
    <property type="protein sequence ID" value="GAG12582.1"/>
    <property type="molecule type" value="Genomic_DNA"/>
</dbReference>
<sequence>GFALYPEHLAGADIPLPGRIIAVADVFDALTSDRPHRKRMSFDDAVALIKKGAGKQYDPEVVKAFLELVKSGDLSDPSA</sequence>
<dbReference type="PANTHER" id="PTHR45228:SF1">
    <property type="entry name" value="CYCLIC DI-GMP PHOSPHODIESTERASE TM_0186"/>
    <property type="match status" value="1"/>
</dbReference>
<reference evidence="2" key="1">
    <citation type="journal article" date="2014" name="Front. Microbiol.">
        <title>High frequency of phylogenetically diverse reductive dehalogenase-homologous genes in deep subseafloor sedimentary metagenomes.</title>
        <authorList>
            <person name="Kawai M."/>
            <person name="Futagami T."/>
            <person name="Toyoda A."/>
            <person name="Takaki Y."/>
            <person name="Nishi S."/>
            <person name="Hori S."/>
            <person name="Arai W."/>
            <person name="Tsubouchi T."/>
            <person name="Morono Y."/>
            <person name="Uchiyama I."/>
            <person name="Ito T."/>
            <person name="Fujiyama A."/>
            <person name="Inagaki F."/>
            <person name="Takami H."/>
        </authorList>
    </citation>
    <scope>NUCLEOTIDE SEQUENCE</scope>
    <source>
        <strain evidence="2">Expedition CK06-06</strain>
    </source>
</reference>
<feature type="non-terminal residue" evidence="2">
    <location>
        <position position="1"/>
    </location>
</feature>
<dbReference type="InterPro" id="IPR003607">
    <property type="entry name" value="HD/PDEase_dom"/>
</dbReference>
<dbReference type="CDD" id="cd00077">
    <property type="entry name" value="HDc"/>
    <property type="match status" value="1"/>
</dbReference>
<protein>
    <recommendedName>
        <fullName evidence="1">HD-GYP domain-containing protein</fullName>
    </recommendedName>
</protein>